<dbReference type="GO" id="GO:0005506">
    <property type="term" value="F:iron ion binding"/>
    <property type="evidence" value="ECO:0007669"/>
    <property type="project" value="InterPro"/>
</dbReference>
<evidence type="ECO:0000313" key="11">
    <source>
        <dbReference type="Proteomes" id="UP000622580"/>
    </source>
</evidence>
<dbReference type="Proteomes" id="UP000622580">
    <property type="component" value="Unassembled WGS sequence"/>
</dbReference>
<dbReference type="PANTHER" id="PTHR10869:SF246">
    <property type="entry name" value="TRANSMEMBRANE PROLYL 4-HYDROXYLASE"/>
    <property type="match status" value="1"/>
</dbReference>
<gene>
    <name evidence="10" type="ORF">JKL49_09040</name>
</gene>
<evidence type="ECO:0000256" key="5">
    <source>
        <dbReference type="ARBA" id="ARBA00022964"/>
    </source>
</evidence>
<keyword evidence="5" id="KW-0223">Dioxygenase</keyword>
<evidence type="ECO:0000313" key="10">
    <source>
        <dbReference type="EMBL" id="MBR7619530.1"/>
    </source>
</evidence>
<keyword evidence="2" id="KW-0479">Metal-binding</keyword>
<keyword evidence="3" id="KW-0256">Endoplasmic reticulum</keyword>
<comment type="caution">
    <text evidence="10">The sequence shown here is derived from an EMBL/GenBank/DDBJ whole genome shotgun (WGS) entry which is preliminary data.</text>
</comment>
<dbReference type="RefSeq" id="WP_215339878.1">
    <property type="nucleotide sequence ID" value="NZ_JAGSGD010000001.1"/>
</dbReference>
<feature type="domain" description="Fe2OG dioxygenase" evidence="9">
    <location>
        <begin position="249"/>
        <end position="357"/>
    </location>
</feature>
<dbReference type="Pfam" id="PF13640">
    <property type="entry name" value="2OG-FeII_Oxy_3"/>
    <property type="match status" value="1"/>
</dbReference>
<evidence type="ECO:0000256" key="4">
    <source>
        <dbReference type="ARBA" id="ARBA00022896"/>
    </source>
</evidence>
<dbReference type="GO" id="GO:0051213">
    <property type="term" value="F:dioxygenase activity"/>
    <property type="evidence" value="ECO:0007669"/>
    <property type="project" value="UniProtKB-KW"/>
</dbReference>
<dbReference type="PANTHER" id="PTHR10869">
    <property type="entry name" value="PROLYL 4-HYDROXYLASE ALPHA SUBUNIT"/>
    <property type="match status" value="1"/>
</dbReference>
<sequence length="365" mass="38578">MALAEALDSQGQGKAALDWMVRAAHGGWMPAVSRLGLWQLVGHITPQAPQLGVGRIVQAAQAGDPFGLHLAAIVDSGAVGTPRNIGRALYWLARAAQLGDGRAACQLGLLCGDEALAHAALSAAAITGFEPAIVALGARGVAPAPSDWDAVASAADLSAFAAPVTRVVENESPRILSIPDLLPAWICSYAMSLAEPALGRGLVLTDDGTEQVQGERSNRVMHFGLVDSDVILELVNLRIAQAAEMPPENAEGLGVLHYAPGERYRPHMDYIPDTPENARQLAAMGQRVRTLLVYLNDGFEGGATLFPRLEAAFRPPPGGALIFDSVTDDGEMDPRTLHEGSPPTSGEKWIISKWFRTKALRPTAS</sequence>
<dbReference type="InterPro" id="IPR005123">
    <property type="entry name" value="Oxoglu/Fe-dep_dioxygenase_dom"/>
</dbReference>
<keyword evidence="8" id="KW-0325">Glycoprotein</keyword>
<dbReference type="InterPro" id="IPR006620">
    <property type="entry name" value="Pro_4_hyd_alph"/>
</dbReference>
<dbReference type="GO" id="GO:0016705">
    <property type="term" value="F:oxidoreductase activity, acting on paired donors, with incorporation or reduction of molecular oxygen"/>
    <property type="evidence" value="ECO:0007669"/>
    <property type="project" value="InterPro"/>
</dbReference>
<keyword evidence="6" id="KW-0560">Oxidoreductase</keyword>
<comment type="cofactor">
    <cofactor evidence="1">
        <name>L-ascorbate</name>
        <dbReference type="ChEBI" id="CHEBI:38290"/>
    </cofactor>
</comment>
<evidence type="ECO:0000256" key="2">
    <source>
        <dbReference type="ARBA" id="ARBA00022723"/>
    </source>
</evidence>
<evidence type="ECO:0000256" key="3">
    <source>
        <dbReference type="ARBA" id="ARBA00022824"/>
    </source>
</evidence>
<dbReference type="EMBL" id="JAGSGD010000001">
    <property type="protein sequence ID" value="MBR7619530.1"/>
    <property type="molecule type" value="Genomic_DNA"/>
</dbReference>
<keyword evidence="7" id="KW-0408">Iron</keyword>
<dbReference type="SUPFAM" id="SSF81901">
    <property type="entry name" value="HCP-like"/>
    <property type="match status" value="1"/>
</dbReference>
<evidence type="ECO:0000259" key="9">
    <source>
        <dbReference type="PROSITE" id="PS51471"/>
    </source>
</evidence>
<evidence type="ECO:0000256" key="7">
    <source>
        <dbReference type="ARBA" id="ARBA00023004"/>
    </source>
</evidence>
<evidence type="ECO:0000256" key="8">
    <source>
        <dbReference type="ARBA" id="ARBA00023180"/>
    </source>
</evidence>
<dbReference type="GO" id="GO:0031418">
    <property type="term" value="F:L-ascorbic acid binding"/>
    <property type="evidence" value="ECO:0007669"/>
    <property type="project" value="UniProtKB-KW"/>
</dbReference>
<dbReference type="InterPro" id="IPR045054">
    <property type="entry name" value="P4HA-like"/>
</dbReference>
<keyword evidence="11" id="KW-1185">Reference proteome</keyword>
<dbReference type="AlphaFoldDB" id="A0A941HWH3"/>
<dbReference type="PROSITE" id="PS51471">
    <property type="entry name" value="FE2OG_OXY"/>
    <property type="match status" value="1"/>
</dbReference>
<protein>
    <submittedName>
        <fullName evidence="10">2OG-Fe(II) oxygenase</fullName>
    </submittedName>
</protein>
<dbReference type="SMART" id="SM00702">
    <property type="entry name" value="P4Hc"/>
    <property type="match status" value="1"/>
</dbReference>
<proteinExistence type="predicted"/>
<dbReference type="InterPro" id="IPR011990">
    <property type="entry name" value="TPR-like_helical_dom_sf"/>
</dbReference>
<evidence type="ECO:0000256" key="6">
    <source>
        <dbReference type="ARBA" id="ARBA00023002"/>
    </source>
</evidence>
<dbReference type="Gene3D" id="1.25.40.10">
    <property type="entry name" value="Tetratricopeptide repeat domain"/>
    <property type="match status" value="1"/>
</dbReference>
<dbReference type="InterPro" id="IPR044862">
    <property type="entry name" value="Pro_4_hyd_alph_FE2OG_OXY"/>
</dbReference>
<organism evidence="10 11">
    <name type="scientific">Phenylobacterium glaciei</name>
    <dbReference type="NCBI Taxonomy" id="2803784"/>
    <lineage>
        <taxon>Bacteria</taxon>
        <taxon>Pseudomonadati</taxon>
        <taxon>Pseudomonadota</taxon>
        <taxon>Alphaproteobacteria</taxon>
        <taxon>Caulobacterales</taxon>
        <taxon>Caulobacteraceae</taxon>
        <taxon>Phenylobacterium</taxon>
    </lineage>
</organism>
<accession>A0A941HWH3</accession>
<keyword evidence="4" id="KW-0847">Vitamin C</keyword>
<evidence type="ECO:0000256" key="1">
    <source>
        <dbReference type="ARBA" id="ARBA00001961"/>
    </source>
</evidence>
<reference evidence="10" key="1">
    <citation type="submission" date="2021-04" db="EMBL/GenBank/DDBJ databases">
        <title>Draft genome assembly of strain Phenylobacterium sp. 20VBR1 using MiniION and Illumina platforms.</title>
        <authorList>
            <person name="Thomas F.A."/>
            <person name="Krishnan K.P."/>
            <person name="Sinha R.K."/>
        </authorList>
    </citation>
    <scope>NUCLEOTIDE SEQUENCE</scope>
    <source>
        <strain evidence="10">20VBR1</strain>
    </source>
</reference>
<dbReference type="Gene3D" id="2.60.120.620">
    <property type="entry name" value="q2cbj1_9rhob like domain"/>
    <property type="match status" value="1"/>
</dbReference>
<name>A0A941HWH3_9CAUL</name>